<dbReference type="GO" id="GO:0035821">
    <property type="term" value="P:modulation of process of another organism"/>
    <property type="evidence" value="ECO:0007669"/>
    <property type="project" value="UniProtKB-ARBA"/>
</dbReference>
<dbReference type="GO" id="GO:0006508">
    <property type="term" value="P:proteolysis"/>
    <property type="evidence" value="ECO:0007669"/>
    <property type="project" value="UniProtKB-KW"/>
</dbReference>
<reference evidence="9" key="2">
    <citation type="submission" date="2025-08" db="UniProtKB">
        <authorList>
            <consortium name="Ensembl"/>
        </authorList>
    </citation>
    <scope>IDENTIFICATION</scope>
</reference>
<evidence type="ECO:0000313" key="9">
    <source>
        <dbReference type="Ensembl" id="ENSPMRP00000008550.1"/>
    </source>
</evidence>
<dbReference type="GO" id="GO:0005576">
    <property type="term" value="C:extracellular region"/>
    <property type="evidence" value="ECO:0007669"/>
    <property type="project" value="UniProtKB-ARBA"/>
</dbReference>
<comment type="similarity">
    <text evidence="1">Belongs to the peptidase S1 family. Snake venom subfamily.</text>
</comment>
<dbReference type="SMART" id="SM00020">
    <property type="entry name" value="Tryp_SPc"/>
    <property type="match status" value="1"/>
</dbReference>
<keyword evidence="3 6" id="KW-0378">Hydrolase</keyword>
<dbReference type="CDD" id="cd00190">
    <property type="entry name" value="Tryp_SPc"/>
    <property type="match status" value="1"/>
</dbReference>
<keyword evidence="5" id="KW-1015">Disulfide bond</keyword>
<dbReference type="FunFam" id="2.40.10.10:FF:000003">
    <property type="entry name" value="Transmembrane serine protease 3"/>
    <property type="match status" value="1"/>
</dbReference>
<dbReference type="PRINTS" id="PR00722">
    <property type="entry name" value="CHYMOTRYPSIN"/>
</dbReference>
<protein>
    <recommendedName>
        <fullName evidence="8">Peptidase S1 domain-containing protein</fullName>
    </recommendedName>
</protein>
<proteinExistence type="inferred from homology"/>
<evidence type="ECO:0000256" key="3">
    <source>
        <dbReference type="ARBA" id="ARBA00022801"/>
    </source>
</evidence>
<dbReference type="SUPFAM" id="SSF50494">
    <property type="entry name" value="Trypsin-like serine proteases"/>
    <property type="match status" value="1"/>
</dbReference>
<dbReference type="PROSITE" id="PS00135">
    <property type="entry name" value="TRYPSIN_SER"/>
    <property type="match status" value="1"/>
</dbReference>
<dbReference type="PROSITE" id="PS50240">
    <property type="entry name" value="TRYPSIN_DOM"/>
    <property type="match status" value="1"/>
</dbReference>
<dbReference type="InterPro" id="IPR043504">
    <property type="entry name" value="Peptidase_S1_PA_chymotrypsin"/>
</dbReference>
<evidence type="ECO:0000313" key="10">
    <source>
        <dbReference type="Proteomes" id="UP000472272"/>
    </source>
</evidence>
<evidence type="ECO:0000259" key="8">
    <source>
        <dbReference type="PROSITE" id="PS50240"/>
    </source>
</evidence>
<dbReference type="Pfam" id="PF00089">
    <property type="entry name" value="Trypsin"/>
    <property type="match status" value="1"/>
</dbReference>
<feature type="chain" id="PRO_5025381244" description="Peptidase S1 domain-containing protein" evidence="7">
    <location>
        <begin position="26"/>
        <end position="333"/>
    </location>
</feature>
<keyword evidence="10" id="KW-1185">Reference proteome</keyword>
<keyword evidence="4 6" id="KW-0720">Serine protease</keyword>
<dbReference type="PROSITE" id="PS51257">
    <property type="entry name" value="PROKAR_LIPOPROTEIN"/>
    <property type="match status" value="1"/>
</dbReference>
<keyword evidence="2 6" id="KW-0645">Protease</keyword>
<organism evidence="9 10">
    <name type="scientific">Podarcis muralis</name>
    <name type="common">Wall lizard</name>
    <name type="synonym">Lacerta muralis</name>
    <dbReference type="NCBI Taxonomy" id="64176"/>
    <lineage>
        <taxon>Eukaryota</taxon>
        <taxon>Metazoa</taxon>
        <taxon>Chordata</taxon>
        <taxon>Craniata</taxon>
        <taxon>Vertebrata</taxon>
        <taxon>Euteleostomi</taxon>
        <taxon>Lepidosauria</taxon>
        <taxon>Squamata</taxon>
        <taxon>Bifurcata</taxon>
        <taxon>Unidentata</taxon>
        <taxon>Episquamata</taxon>
        <taxon>Laterata</taxon>
        <taxon>Lacertibaenia</taxon>
        <taxon>Lacertidae</taxon>
        <taxon>Podarcis</taxon>
    </lineage>
</organism>
<dbReference type="InterPro" id="IPR001254">
    <property type="entry name" value="Trypsin_dom"/>
</dbReference>
<evidence type="ECO:0000256" key="1">
    <source>
        <dbReference type="ARBA" id="ARBA00009228"/>
    </source>
</evidence>
<reference evidence="9 10" key="1">
    <citation type="journal article" date="2019" name="Proc. Natl. Acad. Sci. U.S.A.">
        <title>Regulatory changes in pterin and carotenoid genes underlie balanced color polymorphisms in the wall lizard.</title>
        <authorList>
            <person name="Andrade P."/>
            <person name="Pinho C."/>
            <person name="Perez I de Lanuza G."/>
            <person name="Afonso S."/>
            <person name="Brejcha J."/>
            <person name="Rubin C.J."/>
            <person name="Wallerman O."/>
            <person name="Pereira P."/>
            <person name="Sabatino S.J."/>
            <person name="Bellati A."/>
            <person name="Pellitteri-Rosa D."/>
            <person name="Bosakova Z."/>
            <person name="Bunikis I."/>
            <person name="Carretero M.A."/>
            <person name="Feiner N."/>
            <person name="Marsik P."/>
            <person name="Pauperio F."/>
            <person name="Salvi D."/>
            <person name="Soler L."/>
            <person name="While G.M."/>
            <person name="Uller T."/>
            <person name="Font E."/>
            <person name="Andersson L."/>
            <person name="Carneiro M."/>
        </authorList>
    </citation>
    <scope>NUCLEOTIDE SEQUENCE</scope>
</reference>
<dbReference type="InterPro" id="IPR018114">
    <property type="entry name" value="TRYPSIN_HIS"/>
</dbReference>
<evidence type="ECO:0000256" key="6">
    <source>
        <dbReference type="RuleBase" id="RU363034"/>
    </source>
</evidence>
<accession>A0A670I9K3</accession>
<dbReference type="OMA" id="MCYFPDA"/>
<dbReference type="PANTHER" id="PTHR24252">
    <property type="entry name" value="ACROSIN-RELATED"/>
    <property type="match status" value="1"/>
</dbReference>
<sequence length="333" mass="37592">MPHFMRHLTSMTFHHFNCVLFLACGTRPIVDEIPAGSRIVGGHDAQLGAWPWQVSLQVFHFGIGYQHMCGGSLINHNSVLTAAHCIKEWTYFWKAVLGLHHLYRYQPYTVKSRIRAIIMHSDFQEKTFENDLALFKLMDSIRFNDYIQPICLPEAPLLMTNETSCYISGWGKTLERGKSILFFCCGKRRVLQEAEVDIIPMQLCNRNDWYGGALKKEDMLCAGSESGGVDTCQGDSGGPLMCYFPDATKYYLIGVTSFGLGCGRPTFPGVYIRTARFRSWIQSQAILFDRTITMTIPCILIFLTNMQKSPLPCPPPVSVQITLCQQCGTDRDG</sequence>
<dbReference type="PROSITE" id="PS00134">
    <property type="entry name" value="TRYPSIN_HIS"/>
    <property type="match status" value="1"/>
</dbReference>
<dbReference type="Ensembl" id="ENSPMRT00000009140.1">
    <property type="protein sequence ID" value="ENSPMRP00000008550.1"/>
    <property type="gene ID" value="ENSPMRG00000005777.1"/>
</dbReference>
<dbReference type="PANTHER" id="PTHR24252:SF21">
    <property type="entry name" value="TRANSMEMBRANE SERINE PROTEASE 12"/>
    <property type="match status" value="1"/>
</dbReference>
<dbReference type="Gene3D" id="2.40.10.10">
    <property type="entry name" value="Trypsin-like serine proteases"/>
    <property type="match status" value="3"/>
</dbReference>
<feature type="domain" description="Peptidase S1" evidence="8">
    <location>
        <begin position="39"/>
        <end position="286"/>
    </location>
</feature>
<dbReference type="Proteomes" id="UP000472272">
    <property type="component" value="Chromosome 2"/>
</dbReference>
<dbReference type="InterPro" id="IPR033116">
    <property type="entry name" value="TRYPSIN_SER"/>
</dbReference>
<reference evidence="9" key="3">
    <citation type="submission" date="2025-09" db="UniProtKB">
        <authorList>
            <consortium name="Ensembl"/>
        </authorList>
    </citation>
    <scope>IDENTIFICATION</scope>
</reference>
<feature type="signal peptide" evidence="7">
    <location>
        <begin position="1"/>
        <end position="25"/>
    </location>
</feature>
<evidence type="ECO:0000256" key="4">
    <source>
        <dbReference type="ARBA" id="ARBA00022825"/>
    </source>
</evidence>
<evidence type="ECO:0000256" key="5">
    <source>
        <dbReference type="ARBA" id="ARBA00023157"/>
    </source>
</evidence>
<dbReference type="InterPro" id="IPR009003">
    <property type="entry name" value="Peptidase_S1_PA"/>
</dbReference>
<dbReference type="AlphaFoldDB" id="A0A670I9K3"/>
<dbReference type="GeneTree" id="ENSGT00940000165418"/>
<evidence type="ECO:0000256" key="7">
    <source>
        <dbReference type="SAM" id="SignalP"/>
    </source>
</evidence>
<evidence type="ECO:0000256" key="2">
    <source>
        <dbReference type="ARBA" id="ARBA00022670"/>
    </source>
</evidence>
<keyword evidence="7" id="KW-0732">Signal</keyword>
<name>A0A670I9K3_PODMU</name>
<dbReference type="InterPro" id="IPR001314">
    <property type="entry name" value="Peptidase_S1A"/>
</dbReference>
<dbReference type="GO" id="GO:0004252">
    <property type="term" value="F:serine-type endopeptidase activity"/>
    <property type="evidence" value="ECO:0007669"/>
    <property type="project" value="InterPro"/>
</dbReference>